<dbReference type="EMBL" id="GBRH01247716">
    <property type="protein sequence ID" value="JAD50179.1"/>
    <property type="molecule type" value="Transcribed_RNA"/>
</dbReference>
<sequence length="19" mass="2247">MIQTTFLEINHQLDVDESL</sequence>
<proteinExistence type="predicted"/>
<reference evidence="1" key="1">
    <citation type="submission" date="2014-09" db="EMBL/GenBank/DDBJ databases">
        <authorList>
            <person name="Magalhaes I.L.F."/>
            <person name="Oliveira U."/>
            <person name="Santos F.R."/>
            <person name="Vidigal T.H.D.A."/>
            <person name="Brescovit A.D."/>
            <person name="Santos A.J."/>
        </authorList>
    </citation>
    <scope>NUCLEOTIDE SEQUENCE</scope>
    <source>
        <tissue evidence="1">Shoot tissue taken approximately 20 cm above the soil surface</tissue>
    </source>
</reference>
<organism evidence="1">
    <name type="scientific">Arundo donax</name>
    <name type="common">Giant reed</name>
    <name type="synonym">Donax arundinaceus</name>
    <dbReference type="NCBI Taxonomy" id="35708"/>
    <lineage>
        <taxon>Eukaryota</taxon>
        <taxon>Viridiplantae</taxon>
        <taxon>Streptophyta</taxon>
        <taxon>Embryophyta</taxon>
        <taxon>Tracheophyta</taxon>
        <taxon>Spermatophyta</taxon>
        <taxon>Magnoliopsida</taxon>
        <taxon>Liliopsida</taxon>
        <taxon>Poales</taxon>
        <taxon>Poaceae</taxon>
        <taxon>PACMAD clade</taxon>
        <taxon>Arundinoideae</taxon>
        <taxon>Arundineae</taxon>
        <taxon>Arundo</taxon>
    </lineage>
</organism>
<dbReference type="AlphaFoldDB" id="A0A0A9AEU7"/>
<evidence type="ECO:0000313" key="1">
    <source>
        <dbReference type="EMBL" id="JAD50179.1"/>
    </source>
</evidence>
<accession>A0A0A9AEU7</accession>
<name>A0A0A9AEU7_ARUDO</name>
<protein>
    <submittedName>
        <fullName evidence="1">Uncharacterized protein</fullName>
    </submittedName>
</protein>
<reference evidence="1" key="2">
    <citation type="journal article" date="2015" name="Data Brief">
        <title>Shoot transcriptome of the giant reed, Arundo donax.</title>
        <authorList>
            <person name="Barrero R.A."/>
            <person name="Guerrero F.D."/>
            <person name="Moolhuijzen P."/>
            <person name="Goolsby J.A."/>
            <person name="Tidwell J."/>
            <person name="Bellgard S.E."/>
            <person name="Bellgard M.I."/>
        </authorList>
    </citation>
    <scope>NUCLEOTIDE SEQUENCE</scope>
    <source>
        <tissue evidence="1">Shoot tissue taken approximately 20 cm above the soil surface</tissue>
    </source>
</reference>